<organism evidence="2 3">
    <name type="scientific">Candidatus Nitrospira kreftii</name>
    <dbReference type="NCBI Taxonomy" id="2652173"/>
    <lineage>
        <taxon>Bacteria</taxon>
        <taxon>Pseudomonadati</taxon>
        <taxon>Nitrospirota</taxon>
        <taxon>Nitrospiria</taxon>
        <taxon>Nitrospirales</taxon>
        <taxon>Nitrospiraceae</taxon>
        <taxon>Nitrospira</taxon>
    </lineage>
</organism>
<dbReference type="CDD" id="cd02440">
    <property type="entry name" value="AdoMet_MTases"/>
    <property type="match status" value="1"/>
</dbReference>
<dbReference type="PANTHER" id="PTHR43861">
    <property type="entry name" value="TRANS-ACONITATE 2-METHYLTRANSFERASE-RELATED"/>
    <property type="match status" value="1"/>
</dbReference>
<protein>
    <recommendedName>
        <fullName evidence="1">Methyltransferase type 11 domain-containing protein</fullName>
    </recommendedName>
</protein>
<accession>A0A7S8FG39</accession>
<dbReference type="KEGG" id="nkf:Nkreftii_002945"/>
<dbReference type="SUPFAM" id="SSF53335">
    <property type="entry name" value="S-adenosyl-L-methionine-dependent methyltransferases"/>
    <property type="match status" value="1"/>
</dbReference>
<gene>
    <name evidence="2" type="ORF">Nkreftii_002945</name>
</gene>
<evidence type="ECO:0000313" key="3">
    <source>
        <dbReference type="Proteomes" id="UP000593737"/>
    </source>
</evidence>
<evidence type="ECO:0000259" key="1">
    <source>
        <dbReference type="Pfam" id="PF08241"/>
    </source>
</evidence>
<proteinExistence type="predicted"/>
<dbReference type="Gene3D" id="3.40.50.150">
    <property type="entry name" value="Vaccinia Virus protein VP39"/>
    <property type="match status" value="1"/>
</dbReference>
<feature type="domain" description="Methyltransferase type 11" evidence="1">
    <location>
        <begin position="58"/>
        <end position="150"/>
    </location>
</feature>
<dbReference type="Pfam" id="PF08241">
    <property type="entry name" value="Methyltransf_11"/>
    <property type="match status" value="1"/>
</dbReference>
<dbReference type="EMBL" id="CP047423">
    <property type="protein sequence ID" value="QPD05171.1"/>
    <property type="molecule type" value="Genomic_DNA"/>
</dbReference>
<reference evidence="2 3" key="1">
    <citation type="journal article" date="2020" name="ISME J.">
        <title>Enrichment and physiological characterization of a novel comammox Nitrospira indicates ammonium inhibition of complete nitrification.</title>
        <authorList>
            <person name="Sakoula D."/>
            <person name="Koch H."/>
            <person name="Frank J."/>
            <person name="Jetten M.S.M."/>
            <person name="van Kessel M.A.H.J."/>
            <person name="Lucker S."/>
        </authorList>
    </citation>
    <scope>NUCLEOTIDE SEQUENCE [LARGE SCALE GENOMIC DNA]</scope>
    <source>
        <strain evidence="2">Comreactor17</strain>
    </source>
</reference>
<dbReference type="AlphaFoldDB" id="A0A7S8FG39"/>
<dbReference type="PANTHER" id="PTHR43861:SF1">
    <property type="entry name" value="TRANS-ACONITATE 2-METHYLTRANSFERASE"/>
    <property type="match status" value="1"/>
</dbReference>
<dbReference type="GO" id="GO:0008757">
    <property type="term" value="F:S-adenosylmethionine-dependent methyltransferase activity"/>
    <property type="evidence" value="ECO:0007669"/>
    <property type="project" value="InterPro"/>
</dbReference>
<name>A0A7S8FG39_9BACT</name>
<sequence length="216" mass="24392">MTLHKHQHLTTSRDVTQTLLIYEKDGETFLKHWGRKKYKRPPLLTEWLKLLPAHATLLDLGCGAGQDARYLAKLGHRVIGLDRTMPLLQFANEQITSVPLVLADIRALPLRADSLDGVWAAASLIHLPKRDMTGVLVALRDIVKPAGLFAATFTYGSKSCIKRTGWMPGRYFARWQKDELGRVLRRTGWKVISLRVVSNQERKGRWINVMAVSGST</sequence>
<dbReference type="InterPro" id="IPR029063">
    <property type="entry name" value="SAM-dependent_MTases_sf"/>
</dbReference>
<evidence type="ECO:0000313" key="2">
    <source>
        <dbReference type="EMBL" id="QPD05171.1"/>
    </source>
</evidence>
<dbReference type="InterPro" id="IPR013216">
    <property type="entry name" value="Methyltransf_11"/>
</dbReference>
<dbReference type="Proteomes" id="UP000593737">
    <property type="component" value="Chromosome"/>
</dbReference>